<evidence type="ECO:0000256" key="12">
    <source>
        <dbReference type="ARBA" id="ARBA00082811"/>
    </source>
</evidence>
<dbReference type="InterPro" id="IPR055135">
    <property type="entry name" value="PRMT_dom"/>
</dbReference>
<keyword evidence="17" id="KW-1185">Reference proteome</keyword>
<dbReference type="InterPro" id="IPR029063">
    <property type="entry name" value="SAM-dependent_MTases_sf"/>
</dbReference>
<evidence type="ECO:0000256" key="5">
    <source>
        <dbReference type="ARBA" id="ARBA00022443"/>
    </source>
</evidence>
<dbReference type="InterPro" id="IPR041698">
    <property type="entry name" value="Methyltransf_25"/>
</dbReference>
<dbReference type="InterPro" id="IPR001452">
    <property type="entry name" value="SH3_domain"/>
</dbReference>
<keyword evidence="10" id="KW-0539">Nucleus</keyword>
<dbReference type="PROSITE" id="PS50002">
    <property type="entry name" value="SH3"/>
    <property type="match status" value="1"/>
</dbReference>
<dbReference type="FunFam" id="3.40.50.150:FF:000016">
    <property type="entry name" value="Protein arginine N-methyltransferase 6"/>
    <property type="match status" value="1"/>
</dbReference>
<keyword evidence="6" id="KW-0963">Cytoplasm</keyword>
<dbReference type="Proteomes" id="UP000316079">
    <property type="component" value="Unassembled WGS sequence"/>
</dbReference>
<evidence type="ECO:0000256" key="10">
    <source>
        <dbReference type="ARBA" id="ARBA00023242"/>
    </source>
</evidence>
<dbReference type="Gene3D" id="2.70.160.11">
    <property type="entry name" value="Hnrnp arginine n-methyltransferase1"/>
    <property type="match status" value="1"/>
</dbReference>
<protein>
    <recommendedName>
        <fullName evidence="4">Protein arginine N-methyltransferase 2</fullName>
        <ecNumber evidence="3">2.1.1.319</ecNumber>
    </recommendedName>
    <alternativeName>
        <fullName evidence="12">Histone-arginine N-methyltransferase PRMT2</fullName>
    </alternativeName>
</protein>
<dbReference type="EC" id="2.1.1.319" evidence="3"/>
<evidence type="ECO:0000256" key="7">
    <source>
        <dbReference type="ARBA" id="ARBA00022603"/>
    </source>
</evidence>
<dbReference type="GO" id="GO:0005737">
    <property type="term" value="C:cytoplasm"/>
    <property type="evidence" value="ECO:0007669"/>
    <property type="project" value="UniProtKB-SubCell"/>
</dbReference>
<proteinExistence type="predicted"/>
<evidence type="ECO:0000256" key="9">
    <source>
        <dbReference type="ARBA" id="ARBA00022691"/>
    </source>
</evidence>
<dbReference type="OrthoDB" id="7848332at2759"/>
<evidence type="ECO:0000256" key="6">
    <source>
        <dbReference type="ARBA" id="ARBA00022490"/>
    </source>
</evidence>
<dbReference type="GO" id="GO:0042054">
    <property type="term" value="F:histone methyltransferase activity"/>
    <property type="evidence" value="ECO:0007669"/>
    <property type="project" value="TreeGrafter"/>
</dbReference>
<keyword evidence="5 13" id="KW-0728">SH3 domain</keyword>
<comment type="subcellular location">
    <subcellularLocation>
        <location evidence="2">Cytoplasm</location>
    </subcellularLocation>
    <subcellularLocation>
        <location evidence="1">Nucleus</location>
    </subcellularLocation>
</comment>
<gene>
    <name evidence="16" type="ORF">DNTS_024114</name>
</gene>
<dbReference type="FunFam" id="2.70.160.11:FF:000007">
    <property type="entry name" value="Protein arginine N-methyltransferase 2"/>
    <property type="match status" value="1"/>
</dbReference>
<sequence length="409" mass="46690">MLENESVESREAEEFIGLADFVAEGGEQLSFSVGDKLLVHDKSSEVWWWAEFQGHFGYVPSSYLNQTPEDLEEDAWQDDEYFENYGTLRLHLEMLADKARTETYRQVILSNSATLRGRIILDVGCGTGVLSLFCATLSQPAAVYAVEASSMAEHTQQLVQQNGGEEIITVFQERVENLTLPAKVDVLLSEWMGNCLLFEFMLESVLLARDRWLKKGGMMWPSSACLTVVPCQAFSDYRKKVEFWDNTYGLNFSYLKSLAQKEFLSKPKFSHHLLPEDCLSSPADVITLDLLTIQVSDIERLRGEFRFTVEKSGMFHGFTAWFSAYFLSLEEHGQTIQLNTGPHSELTHWKQTLFMLDAPVSIEKGDVITGSLCLQRNPVWRRHLSIIFSWNINSTDASKIHTKCFPMWR</sequence>
<dbReference type="Pfam" id="PF00018">
    <property type="entry name" value="SH3_1"/>
    <property type="match status" value="1"/>
</dbReference>
<evidence type="ECO:0000256" key="14">
    <source>
        <dbReference type="PROSITE-ProRule" id="PRU01015"/>
    </source>
</evidence>
<dbReference type="EMBL" id="SRMA01025705">
    <property type="protein sequence ID" value="TRY91902.1"/>
    <property type="molecule type" value="Genomic_DNA"/>
</dbReference>
<evidence type="ECO:0000313" key="16">
    <source>
        <dbReference type="EMBL" id="TRY91903.1"/>
    </source>
</evidence>
<dbReference type="AlphaFoldDB" id="A0A553QPJ2"/>
<organism evidence="16 17">
    <name type="scientific">Danionella cerebrum</name>
    <dbReference type="NCBI Taxonomy" id="2873325"/>
    <lineage>
        <taxon>Eukaryota</taxon>
        <taxon>Metazoa</taxon>
        <taxon>Chordata</taxon>
        <taxon>Craniata</taxon>
        <taxon>Vertebrata</taxon>
        <taxon>Euteleostomi</taxon>
        <taxon>Actinopterygii</taxon>
        <taxon>Neopterygii</taxon>
        <taxon>Teleostei</taxon>
        <taxon>Ostariophysi</taxon>
        <taxon>Cypriniformes</taxon>
        <taxon>Danionidae</taxon>
        <taxon>Danioninae</taxon>
        <taxon>Danionella</taxon>
    </lineage>
</organism>
<dbReference type="Gene3D" id="3.40.50.150">
    <property type="entry name" value="Vaccinia Virus protein VP39"/>
    <property type="match status" value="1"/>
</dbReference>
<dbReference type="SUPFAM" id="SSF50044">
    <property type="entry name" value="SH3-domain"/>
    <property type="match status" value="1"/>
</dbReference>
<dbReference type="PROSITE" id="PS51678">
    <property type="entry name" value="SAM_MT_PRMT"/>
    <property type="match status" value="1"/>
</dbReference>
<dbReference type="SMART" id="SM00326">
    <property type="entry name" value="SH3"/>
    <property type="match status" value="1"/>
</dbReference>
<dbReference type="PANTHER" id="PTHR11006">
    <property type="entry name" value="PROTEIN ARGININE N-METHYLTRANSFERASE"/>
    <property type="match status" value="1"/>
</dbReference>
<evidence type="ECO:0000256" key="11">
    <source>
        <dbReference type="ARBA" id="ARBA00049086"/>
    </source>
</evidence>
<evidence type="ECO:0000256" key="1">
    <source>
        <dbReference type="ARBA" id="ARBA00004123"/>
    </source>
</evidence>
<keyword evidence="9 14" id="KW-0949">S-adenosyl-L-methionine</keyword>
<reference evidence="16 17" key="1">
    <citation type="journal article" date="2019" name="Sci. Data">
        <title>Hybrid genome assembly and annotation of Danionella translucida.</title>
        <authorList>
            <person name="Kadobianskyi M."/>
            <person name="Schulze L."/>
            <person name="Schuelke M."/>
            <person name="Judkewitz B."/>
        </authorList>
    </citation>
    <scope>NUCLEOTIDE SEQUENCE [LARGE SCALE GENOMIC DNA]</scope>
    <source>
        <strain evidence="16 17">Bolton</strain>
    </source>
</reference>
<dbReference type="Pfam" id="PF13649">
    <property type="entry name" value="Methyltransf_25"/>
    <property type="match status" value="1"/>
</dbReference>
<dbReference type="SUPFAM" id="SSF53335">
    <property type="entry name" value="S-adenosyl-L-methionine-dependent methyltransferases"/>
    <property type="match status" value="1"/>
</dbReference>
<evidence type="ECO:0000313" key="17">
    <source>
        <dbReference type="Proteomes" id="UP000316079"/>
    </source>
</evidence>
<dbReference type="STRING" id="623744.A0A553QPJ2"/>
<feature type="domain" description="SH3" evidence="15">
    <location>
        <begin position="10"/>
        <end position="69"/>
    </location>
</feature>
<dbReference type="Pfam" id="PF22528">
    <property type="entry name" value="PRMT_C"/>
    <property type="match status" value="1"/>
</dbReference>
<evidence type="ECO:0000256" key="4">
    <source>
        <dbReference type="ARBA" id="ARBA00018778"/>
    </source>
</evidence>
<dbReference type="Gene3D" id="2.30.30.40">
    <property type="entry name" value="SH3 Domains"/>
    <property type="match status" value="1"/>
</dbReference>
<dbReference type="PANTHER" id="PTHR11006:SF92">
    <property type="entry name" value="PROTEIN ARGININE N-METHYLTRANSFERASE 2"/>
    <property type="match status" value="1"/>
</dbReference>
<comment type="catalytic activity">
    <reaction evidence="11">
        <text>L-arginyl-[protein] + 2 S-adenosyl-L-methionine = N(omega),N(omega)-dimethyl-L-arginyl-[protein] + 2 S-adenosyl-L-homocysteine + 2 H(+)</text>
        <dbReference type="Rhea" id="RHEA:48096"/>
        <dbReference type="Rhea" id="RHEA-COMP:10532"/>
        <dbReference type="Rhea" id="RHEA-COMP:11991"/>
        <dbReference type="ChEBI" id="CHEBI:15378"/>
        <dbReference type="ChEBI" id="CHEBI:29965"/>
        <dbReference type="ChEBI" id="CHEBI:57856"/>
        <dbReference type="ChEBI" id="CHEBI:59789"/>
        <dbReference type="ChEBI" id="CHEBI:61897"/>
        <dbReference type="EC" id="2.1.1.319"/>
    </reaction>
</comment>
<evidence type="ECO:0000256" key="2">
    <source>
        <dbReference type="ARBA" id="ARBA00004496"/>
    </source>
</evidence>
<name>A0A553QPJ2_9TELE</name>
<keyword evidence="7 14" id="KW-0489">Methyltransferase</keyword>
<dbReference type="InterPro" id="IPR025799">
    <property type="entry name" value="Arg_MeTrfase"/>
</dbReference>
<evidence type="ECO:0000256" key="3">
    <source>
        <dbReference type="ARBA" id="ARBA00011925"/>
    </source>
</evidence>
<reference evidence="16" key="2">
    <citation type="submission" date="2019-04" db="EMBL/GenBank/DDBJ databases">
        <authorList>
            <person name="Kadobianskyi M."/>
            <person name="Schulze L."/>
            <person name="Schuelke M."/>
            <person name="Judkewitz B."/>
        </authorList>
    </citation>
    <scope>NUCLEOTIDE SEQUENCE</scope>
    <source>
        <strain evidence="16">Bolton</strain>
        <tissue evidence="16">Whole-body</tissue>
    </source>
</reference>
<dbReference type="CDD" id="cd02440">
    <property type="entry name" value="AdoMet_MTases"/>
    <property type="match status" value="1"/>
</dbReference>
<evidence type="ECO:0000256" key="8">
    <source>
        <dbReference type="ARBA" id="ARBA00022679"/>
    </source>
</evidence>
<dbReference type="InterPro" id="IPR036028">
    <property type="entry name" value="SH3-like_dom_sf"/>
</dbReference>
<dbReference type="GO" id="GO:0032259">
    <property type="term" value="P:methylation"/>
    <property type="evidence" value="ECO:0007669"/>
    <property type="project" value="UniProtKB-KW"/>
</dbReference>
<dbReference type="GO" id="GO:0005634">
    <property type="term" value="C:nucleus"/>
    <property type="evidence" value="ECO:0007669"/>
    <property type="project" value="UniProtKB-SubCell"/>
</dbReference>
<keyword evidence="8 14" id="KW-0808">Transferase</keyword>
<comment type="caution">
    <text evidence="16">The sequence shown here is derived from an EMBL/GenBank/DDBJ whole genome shotgun (WGS) entry which is preliminary data.</text>
</comment>
<dbReference type="EMBL" id="SRMA01025705">
    <property type="protein sequence ID" value="TRY91903.1"/>
    <property type="molecule type" value="Genomic_DNA"/>
</dbReference>
<dbReference type="GO" id="GO:0035242">
    <property type="term" value="F:protein-arginine omega-N asymmetric methyltransferase activity"/>
    <property type="evidence" value="ECO:0007669"/>
    <property type="project" value="UniProtKB-EC"/>
</dbReference>
<evidence type="ECO:0000259" key="15">
    <source>
        <dbReference type="PROSITE" id="PS50002"/>
    </source>
</evidence>
<accession>A0A553QPJ2</accession>
<evidence type="ECO:0000256" key="13">
    <source>
        <dbReference type="PROSITE-ProRule" id="PRU00192"/>
    </source>
</evidence>